<keyword evidence="2" id="KW-1185">Reference proteome</keyword>
<reference evidence="1 2" key="1">
    <citation type="submission" date="2021-04" db="EMBL/GenBank/DDBJ databases">
        <title>Ruania sp. nov., isolated from sandy soil of mangrove forest.</title>
        <authorList>
            <person name="Ge X."/>
            <person name="Huang R."/>
            <person name="Liu W."/>
        </authorList>
    </citation>
    <scope>NUCLEOTIDE SEQUENCE [LARGE SCALE GENOMIC DNA]</scope>
    <source>
        <strain evidence="1 2">N2-46</strain>
    </source>
</reference>
<organism evidence="1 2">
    <name type="scientific">Occultella gossypii</name>
    <dbReference type="NCBI Taxonomy" id="2800820"/>
    <lineage>
        <taxon>Bacteria</taxon>
        <taxon>Bacillati</taxon>
        <taxon>Actinomycetota</taxon>
        <taxon>Actinomycetes</taxon>
        <taxon>Micrococcales</taxon>
        <taxon>Ruaniaceae</taxon>
        <taxon>Occultella</taxon>
    </lineage>
</organism>
<evidence type="ECO:0000313" key="2">
    <source>
        <dbReference type="Proteomes" id="UP000826651"/>
    </source>
</evidence>
<comment type="caution">
    <text evidence="1">The sequence shown here is derived from an EMBL/GenBank/DDBJ whole genome shotgun (WGS) entry which is preliminary data.</text>
</comment>
<evidence type="ECO:0000313" key="1">
    <source>
        <dbReference type="EMBL" id="MBZ2196972.1"/>
    </source>
</evidence>
<gene>
    <name evidence="1" type="ORF">KCQ71_12450</name>
</gene>
<protein>
    <submittedName>
        <fullName evidence="1">Uncharacterized protein</fullName>
    </submittedName>
</protein>
<dbReference type="RefSeq" id="WP_223406322.1">
    <property type="nucleotide sequence ID" value="NZ_JAGSHT010000012.1"/>
</dbReference>
<name>A0ABS7S9M7_9MICO</name>
<accession>A0ABS7S9M7</accession>
<dbReference type="Gene3D" id="3.50.50.60">
    <property type="entry name" value="FAD/NAD(P)-binding domain"/>
    <property type="match status" value="1"/>
</dbReference>
<proteinExistence type="predicted"/>
<dbReference type="Proteomes" id="UP000826651">
    <property type="component" value="Unassembled WGS sequence"/>
</dbReference>
<dbReference type="InterPro" id="IPR036188">
    <property type="entry name" value="FAD/NAD-bd_sf"/>
</dbReference>
<sequence length="92" mass="9809">MARRSTVSECASPDDPAAALPIGDAALSADPLSGHGLLAGLRGALHAAADLPGYRTWIREQQDRHREQERDLYAQVAGASEIGGSVFWVRRA</sequence>
<dbReference type="EMBL" id="JAGSHT010000012">
    <property type="protein sequence ID" value="MBZ2196972.1"/>
    <property type="molecule type" value="Genomic_DNA"/>
</dbReference>